<dbReference type="EMBL" id="FXXC01000001">
    <property type="protein sequence ID" value="SMR91609.1"/>
    <property type="molecule type" value="Genomic_DNA"/>
</dbReference>
<feature type="region of interest" description="Disordered" evidence="1">
    <location>
        <begin position="141"/>
        <end position="167"/>
    </location>
</feature>
<evidence type="ECO:0000313" key="3">
    <source>
        <dbReference type="Proteomes" id="UP000196803"/>
    </source>
</evidence>
<feature type="compositionally biased region" description="Basic and acidic residues" evidence="1">
    <location>
        <begin position="299"/>
        <end position="319"/>
    </location>
</feature>
<feature type="region of interest" description="Disordered" evidence="1">
    <location>
        <begin position="299"/>
        <end position="360"/>
    </location>
</feature>
<reference evidence="2 3" key="1">
    <citation type="submission" date="2017-05" db="EMBL/GenBank/DDBJ databases">
        <authorList>
            <person name="Varghese N."/>
            <person name="Submissions S."/>
        </authorList>
    </citation>
    <scope>NUCLEOTIDE SEQUENCE [LARGE SCALE GENOMIC DNA]</scope>
    <source>
        <strain evidence="2 3">MACB1020</strain>
    </source>
</reference>
<evidence type="ECO:0008006" key="4">
    <source>
        <dbReference type="Google" id="ProtNLM"/>
    </source>
</evidence>
<dbReference type="RefSeq" id="WP_015908803.1">
    <property type="nucleotide sequence ID" value="NZ_FUZJ01000001.1"/>
</dbReference>
<keyword evidence="3" id="KW-1185">Reference proteome</keyword>
<evidence type="ECO:0000256" key="1">
    <source>
        <dbReference type="SAM" id="MobiDB-lite"/>
    </source>
</evidence>
<dbReference type="Proteomes" id="UP000196803">
    <property type="component" value="Unassembled WGS sequence"/>
</dbReference>
<evidence type="ECO:0000313" key="2">
    <source>
        <dbReference type="EMBL" id="SMR91609.1"/>
    </source>
</evidence>
<name>A0ABY1S5Y3_CALBS</name>
<proteinExistence type="predicted"/>
<protein>
    <recommendedName>
        <fullName evidence="4">DnaD domain protein</fullName>
    </recommendedName>
</protein>
<dbReference type="GeneID" id="31773843"/>
<accession>A0ABY1S5Y3</accession>
<sequence length="360" mass="41257">MDIQREIELFEEWLKTHALPPLAQLLWYKLLILSQHASSDGWFSISNRELIHTVQISEKTLLEMRNKLKEAGLIDFVIGRKGEPTRYRLNSFINCHLNESQPKDSLDISSGNLQWKNTVENSSVSLQGNFAVKNYMELSNKNSEKAEKQASEQLAPKPQNQSPQNDKDVNIKDIYIFDINNNNTNTLNDNQDNLEILKDNKLTNVNTEAGLKEQETTGKGDNESFPEVTDRQLIVELVRQFEQIIGKHDNKHFPLIGKLYNDYGYAEVLWALDRLEWALKNKKVEKPKGYLINVLKNSNDKKKESEADGKRKKDNRKYGELPPDDPYSIIKPIRLGKQPDPDVDPYASLPVIRLGPSSTA</sequence>
<comment type="caution">
    <text evidence="2">The sequence shown here is derived from an EMBL/GenBank/DDBJ whole genome shotgun (WGS) entry which is preliminary data.</text>
</comment>
<organism evidence="2 3">
    <name type="scientific">Caldicellulosiruptor bescii</name>
    <name type="common">Anaerocellum thermophilum</name>
    <dbReference type="NCBI Taxonomy" id="31899"/>
    <lineage>
        <taxon>Bacteria</taxon>
        <taxon>Bacillati</taxon>
        <taxon>Bacillota</taxon>
        <taxon>Bacillota incertae sedis</taxon>
        <taxon>Caldicellulosiruptorales</taxon>
        <taxon>Caldicellulosiruptoraceae</taxon>
        <taxon>Caldicellulosiruptor</taxon>
    </lineage>
</organism>
<gene>
    <name evidence="2" type="ORF">SAMN05216240_0557</name>
</gene>